<evidence type="ECO:0000313" key="3">
    <source>
        <dbReference type="EMBL" id="ACF45538.1"/>
    </source>
</evidence>
<dbReference type="Pfam" id="PF09603">
    <property type="entry name" value="Fib_succ_major"/>
    <property type="match status" value="1"/>
</dbReference>
<keyword evidence="4" id="KW-1185">Reference proteome</keyword>
<accession>B4S5E1</accession>
<feature type="domain" description="Fibrobacter succinogenes major paralogous" evidence="2">
    <location>
        <begin position="36"/>
        <end position="206"/>
    </location>
</feature>
<dbReference type="NCBIfam" id="TIGR02145">
    <property type="entry name" value="Fib_succ_major"/>
    <property type="match status" value="1"/>
</dbReference>
<dbReference type="AlphaFoldDB" id="B4S5E1"/>
<evidence type="ECO:0000313" key="4">
    <source>
        <dbReference type="Proteomes" id="UP000002725"/>
    </source>
</evidence>
<proteinExistence type="predicted"/>
<evidence type="ECO:0000256" key="1">
    <source>
        <dbReference type="SAM" id="SignalP"/>
    </source>
</evidence>
<reference evidence="3" key="1">
    <citation type="submission" date="2008-06" db="EMBL/GenBank/DDBJ databases">
        <title>Complete sequence of chromosome of Prosthecochloris aestuarii DSM 271.</title>
        <authorList>
            <consortium name="US DOE Joint Genome Institute"/>
            <person name="Lucas S."/>
            <person name="Copeland A."/>
            <person name="Lapidus A."/>
            <person name="Glavina del Rio T."/>
            <person name="Dalin E."/>
            <person name="Tice H."/>
            <person name="Bruce D."/>
            <person name="Goodwin L."/>
            <person name="Pitluck S."/>
            <person name="Schmutz J."/>
            <person name="Larimer F."/>
            <person name="Land M."/>
            <person name="Hauser L."/>
            <person name="Kyrpides N."/>
            <person name="Anderson I."/>
            <person name="Liu Z."/>
            <person name="Li T."/>
            <person name="Zhao F."/>
            <person name="Overmann J."/>
            <person name="Bryant D.A."/>
            <person name="Richardson P."/>
        </authorList>
    </citation>
    <scope>NUCLEOTIDE SEQUENCE [LARGE SCALE GENOMIC DNA]</scope>
    <source>
        <strain evidence="3">DSM 271</strain>
    </source>
</reference>
<evidence type="ECO:0000259" key="2">
    <source>
        <dbReference type="Pfam" id="PF09603"/>
    </source>
</evidence>
<sequence length="207" mass="23107">MIPKSFFPFVFCLLLLLCSGLTSCSGPSARSGPDAVTLAERDWTAENLDADRYRNGDPVRHAATEEEWRDAITKQEGAWCYYQNDEAKGKRYGKLYNWYAVNDQRGLAPEGWHVASDTEWQSLVEAFGGDGAAGSALRDRKGFHAIPAGSRNCLGMFYGQGKYGYFWTSSEVGEYEAWDREIGASGNDVRRIKINKSIGFSVRCVKD</sequence>
<keyword evidence="1" id="KW-0732">Signal</keyword>
<feature type="signal peptide" evidence="1">
    <location>
        <begin position="1"/>
        <end position="24"/>
    </location>
</feature>
<organism evidence="3 4">
    <name type="scientific">Prosthecochloris aestuarii (strain DSM 271 / SK 413)</name>
    <dbReference type="NCBI Taxonomy" id="290512"/>
    <lineage>
        <taxon>Bacteria</taxon>
        <taxon>Pseudomonadati</taxon>
        <taxon>Chlorobiota</taxon>
        <taxon>Chlorobiia</taxon>
        <taxon>Chlorobiales</taxon>
        <taxon>Chlorobiaceae</taxon>
        <taxon>Prosthecochloris</taxon>
    </lineage>
</organism>
<feature type="chain" id="PRO_5002825757" description="Fibrobacter succinogenes major paralogous domain-containing protein" evidence="1">
    <location>
        <begin position="25"/>
        <end position="207"/>
    </location>
</feature>
<protein>
    <recommendedName>
        <fullName evidence="2">Fibrobacter succinogenes major paralogous domain-containing protein</fullName>
    </recommendedName>
</protein>
<dbReference type="KEGG" id="paa:Paes_0482"/>
<dbReference type="InterPro" id="IPR011871">
    <property type="entry name" value="Fib_succ_major"/>
</dbReference>
<name>B4S5E1_PROA2</name>
<dbReference type="STRING" id="290512.Paes_0482"/>
<dbReference type="PROSITE" id="PS51257">
    <property type="entry name" value="PROKAR_LIPOPROTEIN"/>
    <property type="match status" value="1"/>
</dbReference>
<dbReference type="RefSeq" id="WP_012505075.1">
    <property type="nucleotide sequence ID" value="NC_011059.1"/>
</dbReference>
<dbReference type="HOGENOM" id="CLU_042629_0_0_10"/>
<gene>
    <name evidence="3" type="ordered locus">Paes_0482</name>
</gene>
<dbReference type="Proteomes" id="UP000002725">
    <property type="component" value="Chromosome"/>
</dbReference>
<dbReference type="EMBL" id="CP001108">
    <property type="protein sequence ID" value="ACF45538.1"/>
    <property type="molecule type" value="Genomic_DNA"/>
</dbReference>
<dbReference type="eggNOG" id="COG4704">
    <property type="taxonomic scope" value="Bacteria"/>
</dbReference>